<evidence type="ECO:0000313" key="6">
    <source>
        <dbReference type="EMBL" id="SHF85622.1"/>
    </source>
</evidence>
<sequence>MKVTLKNIAEETGYSISTVSRVLNGSDKIGKQARRKIYRVAKKLEYPIYQNLDGKKIVDTLKILFIVTGFHRGAFYSSLFYGMNTAAAKYNAQLSFVFLDKPFEEILETIHRLVDDRFEGLVLFAPEFNKNHYRQIKEELPDQFPIISNGLIESPVVSTVTFDGYSGGFLAGEHFKKRGYIKCGIIRGPLQKTEARYRFNGFRDYITQDNEMELSWCYDGDFNFQSGVEAFKKFEEEEQKPRAIFASNDNMGHAFLEEALAEGYRVPDQLALVSFDDLPICRRHRPTISSIHTDYEKLGLVTVEKMKDLLDNPDQQEGVLSLVPVHLNIRESS</sequence>
<dbReference type="GO" id="GO:0000976">
    <property type="term" value="F:transcription cis-regulatory region binding"/>
    <property type="evidence" value="ECO:0007669"/>
    <property type="project" value="TreeGrafter"/>
</dbReference>
<dbReference type="InterPro" id="IPR000843">
    <property type="entry name" value="HTH_LacI"/>
</dbReference>
<dbReference type="SMART" id="SM00354">
    <property type="entry name" value="HTH_LACI"/>
    <property type="match status" value="1"/>
</dbReference>
<feature type="domain" description="HTH lacI-type" evidence="5">
    <location>
        <begin position="3"/>
        <end position="46"/>
    </location>
</feature>
<keyword evidence="2" id="KW-0805">Transcription regulation</keyword>
<dbReference type="OrthoDB" id="9803256at2"/>
<dbReference type="GO" id="GO:0003700">
    <property type="term" value="F:DNA-binding transcription factor activity"/>
    <property type="evidence" value="ECO:0007669"/>
    <property type="project" value="TreeGrafter"/>
</dbReference>
<evidence type="ECO:0000256" key="3">
    <source>
        <dbReference type="ARBA" id="ARBA00023125"/>
    </source>
</evidence>
<dbReference type="Proteomes" id="UP000184041">
    <property type="component" value="Unassembled WGS sequence"/>
</dbReference>
<dbReference type="RefSeq" id="WP_073065220.1">
    <property type="nucleotide sequence ID" value="NZ_FQUS01000014.1"/>
</dbReference>
<keyword evidence="1" id="KW-0678">Repressor</keyword>
<organism evidence="6 7">
    <name type="scientific">Fodinibius roseus</name>
    <dbReference type="NCBI Taxonomy" id="1194090"/>
    <lineage>
        <taxon>Bacteria</taxon>
        <taxon>Pseudomonadati</taxon>
        <taxon>Balneolota</taxon>
        <taxon>Balneolia</taxon>
        <taxon>Balneolales</taxon>
        <taxon>Balneolaceae</taxon>
        <taxon>Fodinibius</taxon>
    </lineage>
</organism>
<dbReference type="InterPro" id="IPR028082">
    <property type="entry name" value="Peripla_BP_I"/>
</dbReference>
<evidence type="ECO:0000256" key="1">
    <source>
        <dbReference type="ARBA" id="ARBA00022491"/>
    </source>
</evidence>
<dbReference type="PROSITE" id="PS50932">
    <property type="entry name" value="HTH_LACI_2"/>
    <property type="match status" value="1"/>
</dbReference>
<reference evidence="6 7" key="1">
    <citation type="submission" date="2016-11" db="EMBL/GenBank/DDBJ databases">
        <authorList>
            <person name="Jaros S."/>
            <person name="Januszkiewicz K."/>
            <person name="Wedrychowicz H."/>
        </authorList>
    </citation>
    <scope>NUCLEOTIDE SEQUENCE [LARGE SCALE GENOMIC DNA]</scope>
    <source>
        <strain evidence="6 7">DSM 21986</strain>
    </source>
</reference>
<keyword evidence="7" id="KW-1185">Reference proteome</keyword>
<dbReference type="SUPFAM" id="SSF53822">
    <property type="entry name" value="Periplasmic binding protein-like I"/>
    <property type="match status" value="1"/>
</dbReference>
<dbReference type="Gene3D" id="3.40.50.2300">
    <property type="match status" value="2"/>
</dbReference>
<proteinExistence type="predicted"/>
<accession>A0A1M5F3H3</accession>
<protein>
    <submittedName>
        <fullName evidence="6">DNA-binding transcriptional regulator, LacI/PurR family</fullName>
    </submittedName>
</protein>
<evidence type="ECO:0000256" key="4">
    <source>
        <dbReference type="ARBA" id="ARBA00023163"/>
    </source>
</evidence>
<dbReference type="STRING" id="1194090.SAMN05443144_11439"/>
<dbReference type="CDD" id="cd01392">
    <property type="entry name" value="HTH_LacI"/>
    <property type="match status" value="1"/>
</dbReference>
<dbReference type="CDD" id="cd06267">
    <property type="entry name" value="PBP1_LacI_sugar_binding-like"/>
    <property type="match status" value="1"/>
</dbReference>
<dbReference type="Pfam" id="PF00356">
    <property type="entry name" value="LacI"/>
    <property type="match status" value="1"/>
</dbReference>
<dbReference type="Pfam" id="PF13377">
    <property type="entry name" value="Peripla_BP_3"/>
    <property type="match status" value="1"/>
</dbReference>
<name>A0A1M5F3H3_9BACT</name>
<keyword evidence="3 6" id="KW-0238">DNA-binding</keyword>
<gene>
    <name evidence="6" type="ORF">SAMN05443144_11439</name>
</gene>
<evidence type="ECO:0000256" key="2">
    <source>
        <dbReference type="ARBA" id="ARBA00023015"/>
    </source>
</evidence>
<dbReference type="InterPro" id="IPR046335">
    <property type="entry name" value="LacI/GalR-like_sensor"/>
</dbReference>
<dbReference type="PANTHER" id="PTHR30146:SF148">
    <property type="entry name" value="HTH-TYPE TRANSCRIPTIONAL REPRESSOR PURR-RELATED"/>
    <property type="match status" value="1"/>
</dbReference>
<evidence type="ECO:0000313" key="7">
    <source>
        <dbReference type="Proteomes" id="UP000184041"/>
    </source>
</evidence>
<dbReference type="InterPro" id="IPR010982">
    <property type="entry name" value="Lambda_DNA-bd_dom_sf"/>
</dbReference>
<dbReference type="SUPFAM" id="SSF47413">
    <property type="entry name" value="lambda repressor-like DNA-binding domains"/>
    <property type="match status" value="1"/>
</dbReference>
<keyword evidence="4" id="KW-0804">Transcription</keyword>
<dbReference type="Gene3D" id="1.10.260.40">
    <property type="entry name" value="lambda repressor-like DNA-binding domains"/>
    <property type="match status" value="1"/>
</dbReference>
<evidence type="ECO:0000259" key="5">
    <source>
        <dbReference type="PROSITE" id="PS50932"/>
    </source>
</evidence>
<dbReference type="PANTHER" id="PTHR30146">
    <property type="entry name" value="LACI-RELATED TRANSCRIPTIONAL REPRESSOR"/>
    <property type="match status" value="1"/>
</dbReference>
<dbReference type="AlphaFoldDB" id="A0A1M5F3H3"/>
<dbReference type="EMBL" id="FQUS01000014">
    <property type="protein sequence ID" value="SHF85622.1"/>
    <property type="molecule type" value="Genomic_DNA"/>
</dbReference>